<comment type="similarity">
    <text evidence="2">Belongs to the GILT family.</text>
</comment>
<evidence type="ECO:0000256" key="3">
    <source>
        <dbReference type="ARBA" id="ARBA00022525"/>
    </source>
</evidence>
<dbReference type="SUPFAM" id="SSF52833">
    <property type="entry name" value="Thioredoxin-like"/>
    <property type="match status" value="1"/>
</dbReference>
<dbReference type="SMR" id="A0A176VQE1"/>
<comment type="subcellular location">
    <subcellularLocation>
        <location evidence="1">Secreted</location>
    </subcellularLocation>
</comment>
<dbReference type="PANTHER" id="PTHR13234:SF8">
    <property type="entry name" value="GAMMA-INTERFERON-INDUCIBLE LYSOSOMAL THIOL REDUCTASE"/>
    <property type="match status" value="1"/>
</dbReference>
<protein>
    <recommendedName>
        <fullName evidence="11">Gamma-interferon-inducible lysosomal thiol reductase</fullName>
    </recommendedName>
</protein>
<evidence type="ECO:0000256" key="1">
    <source>
        <dbReference type="ARBA" id="ARBA00004613"/>
    </source>
</evidence>
<evidence type="ECO:0000313" key="9">
    <source>
        <dbReference type="Proteomes" id="UP000077202"/>
    </source>
</evidence>
<dbReference type="InterPro" id="IPR004911">
    <property type="entry name" value="Interferon-induced_GILT"/>
</dbReference>
<evidence type="ECO:0000256" key="4">
    <source>
        <dbReference type="ARBA" id="ARBA00022729"/>
    </source>
</evidence>
<dbReference type="PANTHER" id="PTHR13234">
    <property type="entry name" value="GAMMA-INTERFERON INDUCIBLE LYSOSOMAL THIOL REDUCTASE GILT"/>
    <property type="match status" value="1"/>
</dbReference>
<evidence type="ECO:0000256" key="5">
    <source>
        <dbReference type="ARBA" id="ARBA00023180"/>
    </source>
</evidence>
<keyword evidence="5" id="KW-0325">Glycoprotein</keyword>
<dbReference type="AlphaFoldDB" id="A0A176VQE1"/>
<keyword evidence="3" id="KW-0964">Secreted</keyword>
<evidence type="ECO:0000313" key="10">
    <source>
        <dbReference type="Proteomes" id="UP001162541"/>
    </source>
</evidence>
<reference evidence="8 9" key="1">
    <citation type="submission" date="2016-03" db="EMBL/GenBank/DDBJ databases">
        <title>Mechanisms controlling the formation of the plant cell surface in tip-growing cells are functionally conserved among land plants.</title>
        <authorList>
            <person name="Honkanen S."/>
            <person name="Jones V.A."/>
            <person name="Morieri G."/>
            <person name="Champion C."/>
            <person name="Hetherington A.J."/>
            <person name="Kelly S."/>
            <person name="Saint-Marcoux D."/>
            <person name="Proust H."/>
            <person name="Prescott H."/>
            <person name="Dolan L."/>
        </authorList>
    </citation>
    <scope>NUCLEOTIDE SEQUENCE [LARGE SCALE GENOMIC DNA]</scope>
    <source>
        <strain evidence="9">cv. Tak-1 and cv. Tak-2</strain>
        <tissue evidence="8">Whole gametophyte</tissue>
    </source>
</reference>
<keyword evidence="9" id="KW-1185">Reference proteome</keyword>
<dbReference type="Pfam" id="PF03227">
    <property type="entry name" value="GILT"/>
    <property type="match status" value="1"/>
</dbReference>
<reference evidence="7" key="2">
    <citation type="journal article" date="2019" name="Curr. Biol.">
        <title>Chromatin organization in early land plants reveals an ancestral association between H3K27me3, transposons, and constitutive heterochromatin.</title>
        <authorList>
            <person name="Montgomery S.A."/>
            <person name="Tanizawa Y."/>
            <person name="Galik B."/>
            <person name="Wang N."/>
            <person name="Ito T."/>
            <person name="Mochizuki T."/>
            <person name="Akimcheva S."/>
            <person name="Bowman J."/>
            <person name="Cognat V."/>
            <person name="Drouard L."/>
            <person name="Ekker H."/>
            <person name="Houng S."/>
            <person name="Kohchi T."/>
            <person name="Lin S."/>
            <person name="Liu L.D."/>
            <person name="Nakamura Y."/>
            <person name="Valeeva L.R."/>
            <person name="Shakirov E.V."/>
            <person name="Shippen D.E."/>
            <person name="Wei W."/>
            <person name="Yagura M."/>
            <person name="Yamaoka S."/>
            <person name="Yamato K.T."/>
            <person name="Liu C."/>
            <person name="Berger F."/>
        </authorList>
    </citation>
    <scope>NUCLEOTIDE SEQUENCE [LARGE SCALE GENOMIC DNA]</scope>
    <source>
        <strain evidence="7">Tak-1</strain>
    </source>
</reference>
<evidence type="ECO:0000313" key="8">
    <source>
        <dbReference type="EMBL" id="OAE22867.1"/>
    </source>
</evidence>
<evidence type="ECO:0008006" key="11">
    <source>
        <dbReference type="Google" id="ProtNLM"/>
    </source>
</evidence>
<dbReference type="EMBL" id="LVLJ01003038">
    <property type="protein sequence ID" value="OAE22867.1"/>
    <property type="molecule type" value="Genomic_DNA"/>
</dbReference>
<evidence type="ECO:0000256" key="2">
    <source>
        <dbReference type="ARBA" id="ARBA00005679"/>
    </source>
</evidence>
<organism evidence="8 9">
    <name type="scientific">Marchantia polymorpha subsp. ruderalis</name>
    <dbReference type="NCBI Taxonomy" id="1480154"/>
    <lineage>
        <taxon>Eukaryota</taxon>
        <taxon>Viridiplantae</taxon>
        <taxon>Streptophyta</taxon>
        <taxon>Embryophyta</taxon>
        <taxon>Marchantiophyta</taxon>
        <taxon>Marchantiopsida</taxon>
        <taxon>Marchantiidae</taxon>
        <taxon>Marchantiales</taxon>
        <taxon>Marchantiaceae</taxon>
        <taxon>Marchantia</taxon>
    </lineage>
</organism>
<keyword evidence="4 6" id="KW-0732">Signal</keyword>
<evidence type="ECO:0000256" key="6">
    <source>
        <dbReference type="SAM" id="SignalP"/>
    </source>
</evidence>
<accession>A0A176VQE1</accession>
<dbReference type="GO" id="GO:0005576">
    <property type="term" value="C:extracellular region"/>
    <property type="evidence" value="ECO:0007669"/>
    <property type="project" value="UniProtKB-SubCell"/>
</dbReference>
<dbReference type="Proteomes" id="UP001162541">
    <property type="component" value="Chromosome 3"/>
</dbReference>
<feature type="chain" id="PRO_5042333731" description="Gamma-interferon-inducible lysosomal thiol reductase" evidence="6">
    <location>
        <begin position="26"/>
        <end position="247"/>
    </location>
</feature>
<name>A0A176VQE1_MARPO</name>
<reference evidence="10" key="3">
    <citation type="journal article" date="2020" name="Curr. Biol.">
        <title>Chromatin organization in early land plants reveals an ancestral association between H3K27me3, transposons, and constitutive heterochromatin.</title>
        <authorList>
            <person name="Montgomery S.A."/>
            <person name="Tanizawa Y."/>
            <person name="Galik B."/>
            <person name="Wang N."/>
            <person name="Ito T."/>
            <person name="Mochizuki T."/>
            <person name="Akimcheva S."/>
            <person name="Bowman J.L."/>
            <person name="Cognat V."/>
            <person name="Marechal-Drouard L."/>
            <person name="Ekker H."/>
            <person name="Hong S.F."/>
            <person name="Kohchi T."/>
            <person name="Lin S.S."/>
            <person name="Liu L.D."/>
            <person name="Nakamura Y."/>
            <person name="Valeeva L.R."/>
            <person name="Shakirov E.V."/>
            <person name="Shippen D.E."/>
            <person name="Wei W.L."/>
            <person name="Yagura M."/>
            <person name="Yamaoka S."/>
            <person name="Yamato K.T."/>
            <person name="Liu C."/>
            <person name="Berger F."/>
        </authorList>
    </citation>
    <scope>NUCLEOTIDE SEQUENCE [LARGE SCALE GENOMIC DNA]</scope>
    <source>
        <strain evidence="10">Tak-1</strain>
    </source>
</reference>
<feature type="signal peptide" evidence="6">
    <location>
        <begin position="1"/>
        <end position="25"/>
    </location>
</feature>
<dbReference type="EMBL" id="AP019868">
    <property type="protein sequence ID" value="BBN06521.1"/>
    <property type="molecule type" value="Genomic_DNA"/>
</dbReference>
<dbReference type="GO" id="GO:0016671">
    <property type="term" value="F:oxidoreductase activity, acting on a sulfur group of donors, disulfide as acceptor"/>
    <property type="evidence" value="ECO:0007669"/>
    <property type="project" value="InterPro"/>
</dbReference>
<sequence>MEKSSALRVLLVGLVIACLGGVSNAGSDGKVLVEFYSESLCPYCANFVVNYLSKFFTNGMIDIVDLRMIPYGNARIYEGDAIVCQHGPDECELNIIQACAIDHYVNATKWFPFIECLETLVWDLPRAMVLPNWKYCVIPSGLELEPIESCYAGPAGEKIVRAFGAETDSLDPPHKYVPWVVVNGTPLYEEYEDVEKIVCDAYEGPLAKPEACGDVRSAGRGTSQKRGVCEKGQAVLGDASQVAHAGL</sequence>
<dbReference type="InterPro" id="IPR036249">
    <property type="entry name" value="Thioredoxin-like_sf"/>
</dbReference>
<gene>
    <name evidence="8" type="ORF">AXG93_4139s1100</name>
    <name evidence="7" type="ORF">Mp_3g21870</name>
</gene>
<evidence type="ECO:0000313" key="7">
    <source>
        <dbReference type="EMBL" id="BBN06521.1"/>
    </source>
</evidence>
<proteinExistence type="inferred from homology"/>
<dbReference type="Proteomes" id="UP000077202">
    <property type="component" value="Unassembled WGS sequence"/>
</dbReference>